<evidence type="ECO:0000256" key="1">
    <source>
        <dbReference type="SAM" id="MobiDB-lite"/>
    </source>
</evidence>
<evidence type="ECO:0008006" key="4">
    <source>
        <dbReference type="Google" id="ProtNLM"/>
    </source>
</evidence>
<dbReference type="Proteomes" id="UP001501446">
    <property type="component" value="Unassembled WGS sequence"/>
</dbReference>
<evidence type="ECO:0000313" key="3">
    <source>
        <dbReference type="Proteomes" id="UP001501446"/>
    </source>
</evidence>
<dbReference type="RefSeq" id="WP_345310922.1">
    <property type="nucleotide sequence ID" value="NZ_BAABLN010000013.1"/>
</dbReference>
<organism evidence="2 3">
    <name type="scientific">Kocuria gwangalliensis</name>
    <dbReference type="NCBI Taxonomy" id="501592"/>
    <lineage>
        <taxon>Bacteria</taxon>
        <taxon>Bacillati</taxon>
        <taxon>Actinomycetota</taxon>
        <taxon>Actinomycetes</taxon>
        <taxon>Micrococcales</taxon>
        <taxon>Micrococcaceae</taxon>
        <taxon>Kocuria</taxon>
    </lineage>
</organism>
<accession>A0ABP8WXD8</accession>
<reference evidence="3" key="1">
    <citation type="journal article" date="2019" name="Int. J. Syst. Evol. Microbiol.">
        <title>The Global Catalogue of Microorganisms (GCM) 10K type strain sequencing project: providing services to taxonomists for standard genome sequencing and annotation.</title>
        <authorList>
            <consortium name="The Broad Institute Genomics Platform"/>
            <consortium name="The Broad Institute Genome Sequencing Center for Infectious Disease"/>
            <person name="Wu L."/>
            <person name="Ma J."/>
        </authorList>
    </citation>
    <scope>NUCLEOTIDE SEQUENCE [LARGE SCALE GENOMIC DNA]</scope>
    <source>
        <strain evidence="3">JCM 18958</strain>
    </source>
</reference>
<gene>
    <name evidence="2" type="ORF">GCM10025781_12360</name>
</gene>
<evidence type="ECO:0000313" key="2">
    <source>
        <dbReference type="EMBL" id="GAA4696118.1"/>
    </source>
</evidence>
<proteinExistence type="predicted"/>
<comment type="caution">
    <text evidence="2">The sequence shown here is derived from an EMBL/GenBank/DDBJ whole genome shotgun (WGS) entry which is preliminary data.</text>
</comment>
<feature type="region of interest" description="Disordered" evidence="1">
    <location>
        <begin position="38"/>
        <end position="57"/>
    </location>
</feature>
<name>A0ABP8WXD8_9MICC</name>
<keyword evidence="3" id="KW-1185">Reference proteome</keyword>
<protein>
    <recommendedName>
        <fullName evidence="4">DUF5642 domain-containing protein</fullName>
    </recommendedName>
</protein>
<dbReference type="EMBL" id="BAABLN010000013">
    <property type="protein sequence ID" value="GAA4696118.1"/>
    <property type="molecule type" value="Genomic_DNA"/>
</dbReference>
<sequence length="251" mass="26420">MGSITTPTSLPRKPFAWRRGTRSMTALAVAALALTACSSGGGGAESEPDPQASYSQDQVVSALNSVEVDGQKLSAEPMDEDNADSQMEDLEQVIEQATIEPAQCKDLVKEALDTSSGHAEDIVVATPSEGQYAVTVMPMGSGDEAVEHARTANQQNEDCREFTMELMGSKIEASIEPRDLDLDKATEATMMNMTMDMDGQSNTMTQASAVVGNTFVVVSGQGGSSGTASPTSETPDVEAILQESVTKISEQ</sequence>